<dbReference type="Gene3D" id="3.40.50.720">
    <property type="entry name" value="NAD(P)-binding Rossmann-like Domain"/>
    <property type="match status" value="1"/>
</dbReference>
<evidence type="ECO:0000313" key="7">
    <source>
        <dbReference type="Proteomes" id="UP000002729"/>
    </source>
</evidence>
<dbReference type="EMBL" id="GL833161">
    <property type="protein sequence ID" value="EGB03781.1"/>
    <property type="molecule type" value="Genomic_DNA"/>
</dbReference>
<dbReference type="AlphaFoldDB" id="F0YM82"/>
<keyword evidence="3" id="KW-0274">FAD</keyword>
<dbReference type="RefSeq" id="XP_009041511.1">
    <property type="nucleotide sequence ID" value="XM_009043263.1"/>
</dbReference>
<reference evidence="6 7" key="1">
    <citation type="journal article" date="2011" name="Proc. Natl. Acad. Sci. U.S.A.">
        <title>Niche of harmful alga Aureococcus anophagefferens revealed through ecogenomics.</title>
        <authorList>
            <person name="Gobler C.J."/>
            <person name="Berry D.L."/>
            <person name="Dyhrman S.T."/>
            <person name="Wilhelm S.W."/>
            <person name="Salamov A."/>
            <person name="Lobanov A.V."/>
            <person name="Zhang Y."/>
            <person name="Collier J.L."/>
            <person name="Wurch L.L."/>
            <person name="Kustka A.B."/>
            <person name="Dill B.D."/>
            <person name="Shah M."/>
            <person name="VerBerkmoes N.C."/>
            <person name="Kuo A."/>
            <person name="Terry A."/>
            <person name="Pangilinan J."/>
            <person name="Lindquist E.A."/>
            <person name="Lucas S."/>
            <person name="Paulsen I.T."/>
            <person name="Hattenrath-Lehmann T.K."/>
            <person name="Talmage S.C."/>
            <person name="Walker E.A."/>
            <person name="Koch F."/>
            <person name="Burson A.M."/>
            <person name="Marcoval M.A."/>
            <person name="Tang Y.Z."/>
            <person name="Lecleir G.R."/>
            <person name="Coyne K.J."/>
            <person name="Berg G.M."/>
            <person name="Bertrand E.M."/>
            <person name="Saito M.A."/>
            <person name="Gladyshev V.N."/>
            <person name="Grigoriev I.V."/>
        </authorList>
    </citation>
    <scope>NUCLEOTIDE SEQUENCE [LARGE SCALE GENOMIC DNA]</scope>
    <source>
        <strain evidence="7">CCMP 1984</strain>
    </source>
</reference>
<evidence type="ECO:0000313" key="6">
    <source>
        <dbReference type="EMBL" id="EGB03781.1"/>
    </source>
</evidence>
<dbReference type="PRINTS" id="PR00419">
    <property type="entry name" value="ADXRDTASE"/>
</dbReference>
<keyword evidence="2" id="KW-0285">Flavoprotein</keyword>
<protein>
    <submittedName>
        <fullName evidence="6">Uncharacterized protein</fullName>
    </submittedName>
</protein>
<name>F0YM82_AURAN</name>
<keyword evidence="5" id="KW-0560">Oxidoreductase</keyword>
<evidence type="ECO:0000256" key="5">
    <source>
        <dbReference type="ARBA" id="ARBA00023002"/>
    </source>
</evidence>
<evidence type="ECO:0000256" key="1">
    <source>
        <dbReference type="ARBA" id="ARBA00001974"/>
    </source>
</evidence>
<evidence type="ECO:0000256" key="3">
    <source>
        <dbReference type="ARBA" id="ARBA00022827"/>
    </source>
</evidence>
<proteinExistence type="predicted"/>
<sequence>MRRLGARSLRSYVTSAPVRHAPRVCIIGSGPGGFYSAKFLMKARPDVEVVMVDRWPTPFGLVRSGVAPDHPEVKSVARDFESVASSPKFSFVGNLALGGPHVVSLATLRASFDSVVVACGARGEAALELPGTGLDGVLSARSFVGWYNSEPTFARLNPIGRDAGAASGDDARVWRAVVIGQGNAGHRRLSRVAAQPCDLEATDVNRAALAALVGLPAARAVSVVGRRGAMQAAFTIKELRELGARDGARLTVDRDELAASDTAASIEECAASRPLRRKRDLLGDCAAAQGGGGDDDVGCFESVVSLRFLRAPVAFLPCDDDATALGAVVLEIQRLEGPTGRQVATPLGVYETIPADLALLAVGYAAALPNLDAGARATPGPGPGGAYDHVAGRVMGQPGLYCVGWAKRGPSGVVATNAPDSVVIQSREFLTLFWLQVPDARETIASLVADLATSHATELPPTPFPDSTTTWADWRAIDKKETADGAAGDPPASRIKLGNVDDMLKELI</sequence>
<dbReference type="PANTHER" id="PTHR48467:SF1">
    <property type="entry name" value="GLUTAMATE SYNTHASE 1 [NADH], CHLOROPLASTIC-LIKE"/>
    <property type="match status" value="1"/>
</dbReference>
<keyword evidence="7" id="KW-1185">Reference proteome</keyword>
<dbReference type="InterPro" id="IPR055275">
    <property type="entry name" value="Ferredox_Rdtase"/>
</dbReference>
<comment type="cofactor">
    <cofactor evidence="1">
        <name>FAD</name>
        <dbReference type="ChEBI" id="CHEBI:57692"/>
    </cofactor>
</comment>
<evidence type="ECO:0000256" key="2">
    <source>
        <dbReference type="ARBA" id="ARBA00022630"/>
    </source>
</evidence>
<dbReference type="GO" id="GO:0016491">
    <property type="term" value="F:oxidoreductase activity"/>
    <property type="evidence" value="ECO:0007669"/>
    <property type="project" value="UniProtKB-KW"/>
</dbReference>
<evidence type="ECO:0000256" key="4">
    <source>
        <dbReference type="ARBA" id="ARBA00022857"/>
    </source>
</evidence>
<dbReference type="SUPFAM" id="SSF51971">
    <property type="entry name" value="Nucleotide-binding domain"/>
    <property type="match status" value="1"/>
</dbReference>
<dbReference type="OrthoDB" id="333024at2759"/>
<organism evidence="7">
    <name type="scientific">Aureococcus anophagefferens</name>
    <name type="common">Harmful bloom alga</name>
    <dbReference type="NCBI Taxonomy" id="44056"/>
    <lineage>
        <taxon>Eukaryota</taxon>
        <taxon>Sar</taxon>
        <taxon>Stramenopiles</taxon>
        <taxon>Ochrophyta</taxon>
        <taxon>Pelagophyceae</taxon>
        <taxon>Pelagomonadales</taxon>
        <taxon>Pelagomonadaceae</taxon>
        <taxon>Aureococcus</taxon>
    </lineage>
</organism>
<dbReference type="Gene3D" id="3.50.50.60">
    <property type="entry name" value="FAD/NAD(P)-binding domain"/>
    <property type="match status" value="1"/>
</dbReference>
<dbReference type="InParanoid" id="F0YM82"/>
<dbReference type="eggNOG" id="KOG1800">
    <property type="taxonomic scope" value="Eukaryota"/>
</dbReference>
<dbReference type="InterPro" id="IPR036188">
    <property type="entry name" value="FAD/NAD-bd_sf"/>
</dbReference>
<dbReference type="Proteomes" id="UP000002729">
    <property type="component" value="Unassembled WGS sequence"/>
</dbReference>
<accession>F0YM82</accession>
<gene>
    <name evidence="6" type="ORF">AURANDRAFT_55426</name>
</gene>
<dbReference type="PANTHER" id="PTHR48467">
    <property type="entry name" value="GLUTAMATE SYNTHASE 1 [NADH], CHLOROPLASTIC-LIKE"/>
    <property type="match status" value="1"/>
</dbReference>
<dbReference type="OMA" id="NRPCAKE"/>
<dbReference type="GeneID" id="20222528"/>
<dbReference type="KEGG" id="aaf:AURANDRAFT_55426"/>
<keyword evidence="4" id="KW-0521">NADP</keyword>